<dbReference type="InterPro" id="IPR041644">
    <property type="entry name" value="GNAT_C"/>
</dbReference>
<evidence type="ECO:0000313" key="4">
    <source>
        <dbReference type="Proteomes" id="UP000449193"/>
    </source>
</evidence>
<dbReference type="EMBL" id="WMZR01000005">
    <property type="protein sequence ID" value="MTS50875.1"/>
    <property type="molecule type" value="Genomic_DNA"/>
</dbReference>
<reference evidence="3 4" key="1">
    <citation type="journal article" date="2019" name="Nat. Med.">
        <title>A library of human gut bacterial isolates paired with longitudinal multiomics data enables mechanistic microbiome research.</title>
        <authorList>
            <person name="Poyet M."/>
            <person name="Groussin M."/>
            <person name="Gibbons S.M."/>
            <person name="Avila-Pacheco J."/>
            <person name="Jiang X."/>
            <person name="Kearney S.M."/>
            <person name="Perrotta A.R."/>
            <person name="Berdy B."/>
            <person name="Zhao S."/>
            <person name="Lieberman T.D."/>
            <person name="Swanson P.K."/>
            <person name="Smith M."/>
            <person name="Roesemann S."/>
            <person name="Alexander J.E."/>
            <person name="Rich S.A."/>
            <person name="Livny J."/>
            <person name="Vlamakis H."/>
            <person name="Clish C."/>
            <person name="Bullock K."/>
            <person name="Deik A."/>
            <person name="Scott J."/>
            <person name="Pierce K.A."/>
            <person name="Xavier R.J."/>
            <person name="Alm E.J."/>
        </authorList>
    </citation>
    <scope>NUCLEOTIDE SEQUENCE [LARGE SCALE GENOMIC DNA]</scope>
    <source>
        <strain evidence="3 4">BIOML-A7</strain>
    </source>
</reference>
<name>A0A6I3Q767_9FIRM</name>
<gene>
    <name evidence="3" type="ORF">GMD52_04880</name>
</gene>
<accession>A0A6I3Q767</accession>
<dbReference type="Gene3D" id="3.40.630.120">
    <property type="match status" value="1"/>
</dbReference>
<dbReference type="Proteomes" id="UP000449193">
    <property type="component" value="Unassembled WGS sequence"/>
</dbReference>
<dbReference type="Pfam" id="PF18164">
    <property type="entry name" value="GNAT_C"/>
    <property type="match status" value="1"/>
</dbReference>
<dbReference type="Pfam" id="PF18082">
    <property type="entry name" value="NAT_N"/>
    <property type="match status" value="1"/>
</dbReference>
<protein>
    <submittedName>
        <fullName evidence="3">Uncharacterized protein</fullName>
    </submittedName>
</protein>
<feature type="domain" description="N-acyltransferase N-terminal" evidence="1">
    <location>
        <begin position="1"/>
        <end position="120"/>
    </location>
</feature>
<dbReference type="RefSeq" id="WP_155201193.1">
    <property type="nucleotide sequence ID" value="NZ_WMZL01000006.1"/>
</dbReference>
<evidence type="ECO:0000313" key="3">
    <source>
        <dbReference type="EMBL" id="MTS50875.1"/>
    </source>
</evidence>
<organism evidence="3 4">
    <name type="scientific">Ruthenibacterium lactatiformans</name>
    <dbReference type="NCBI Taxonomy" id="1550024"/>
    <lineage>
        <taxon>Bacteria</taxon>
        <taxon>Bacillati</taxon>
        <taxon>Bacillota</taxon>
        <taxon>Clostridia</taxon>
        <taxon>Eubacteriales</taxon>
        <taxon>Oscillospiraceae</taxon>
        <taxon>Ruthenibacterium</taxon>
    </lineage>
</organism>
<dbReference type="AlphaFoldDB" id="A0A6I3Q767"/>
<sequence length="267" mass="30993">MNLQELYKKIELPEEVCLAVERMRTDIPEQMVSALTEPQSAAKAYHQLAGKALPMNYGLDLLAWMLQAALYSHDAYVKQGISDVIYFDTMKCFTRFVNEHKMSYGFYGFDRAFWAYRQLSLVLFRVGELEYEFTDCPQGVSLHIPSDADISIPRCRQSLMDFENFCETMFPKRMCRPIQLNSWLLSPALRNLLAPSSRIIQFQNCFCCTTWNKEDNGFLQWIYGRKDIDLQDLPEKTRLQKNVKWHLLSGNKIGSACGTLKSFDENI</sequence>
<evidence type="ECO:0000259" key="2">
    <source>
        <dbReference type="Pfam" id="PF18164"/>
    </source>
</evidence>
<proteinExistence type="predicted"/>
<dbReference type="InterPro" id="IPR041273">
    <property type="entry name" value="NAT_N"/>
</dbReference>
<feature type="domain" description="GNAT-like C-terminal" evidence="2">
    <location>
        <begin position="123"/>
        <end position="260"/>
    </location>
</feature>
<evidence type="ECO:0000259" key="1">
    <source>
        <dbReference type="Pfam" id="PF18082"/>
    </source>
</evidence>
<comment type="caution">
    <text evidence="3">The sequence shown here is derived from an EMBL/GenBank/DDBJ whole genome shotgun (WGS) entry which is preliminary data.</text>
</comment>